<gene>
    <name evidence="1" type="ORF">CCAX7_007350</name>
</gene>
<sequence>MAAVAIFLVLGAACVFAAPPARAAGKYAVAGIDHDASVALFLRTLKIAAANNDAKKIASLAAFPLHTSVHGKPGQTVSPALFLRRYPAIFTPKVKKAVARQREKDLFVNWRGVMIGDGEVWFAPVKGGRLKIIAVNN</sequence>
<proteinExistence type="predicted"/>
<name>A0A402D1Q1_9BACT</name>
<reference evidence="1 2" key="1">
    <citation type="journal article" date="2019" name="Int. J. Syst. Evol. Microbiol.">
        <title>Capsulimonas corticalis gen. nov., sp. nov., an aerobic capsulated bacterium, of a novel bacterial order, Capsulimonadales ord. nov., of the class Armatimonadia of the phylum Armatimonadetes.</title>
        <authorList>
            <person name="Li J."/>
            <person name="Kudo C."/>
            <person name="Tonouchi A."/>
        </authorList>
    </citation>
    <scope>NUCLEOTIDE SEQUENCE [LARGE SCALE GENOMIC DNA]</scope>
    <source>
        <strain evidence="1 2">AX-7</strain>
    </source>
</reference>
<dbReference type="KEGG" id="ccot:CCAX7_007350"/>
<organism evidence="1 2">
    <name type="scientific">Capsulimonas corticalis</name>
    <dbReference type="NCBI Taxonomy" id="2219043"/>
    <lineage>
        <taxon>Bacteria</taxon>
        <taxon>Bacillati</taxon>
        <taxon>Armatimonadota</taxon>
        <taxon>Armatimonadia</taxon>
        <taxon>Capsulimonadales</taxon>
        <taxon>Capsulimonadaceae</taxon>
        <taxon>Capsulimonas</taxon>
    </lineage>
</organism>
<dbReference type="EMBL" id="AP025739">
    <property type="protein sequence ID" value="BDI28684.1"/>
    <property type="molecule type" value="Genomic_DNA"/>
</dbReference>
<dbReference type="AlphaFoldDB" id="A0A402D1Q1"/>
<evidence type="ECO:0000313" key="1">
    <source>
        <dbReference type="EMBL" id="BDI28684.1"/>
    </source>
</evidence>
<accession>A0A402D1Q1</accession>
<keyword evidence="2" id="KW-1185">Reference proteome</keyword>
<evidence type="ECO:0000313" key="2">
    <source>
        <dbReference type="Proteomes" id="UP000287394"/>
    </source>
</evidence>
<dbReference type="Proteomes" id="UP000287394">
    <property type="component" value="Chromosome"/>
</dbReference>
<protein>
    <submittedName>
        <fullName evidence="1">Uncharacterized protein</fullName>
    </submittedName>
</protein>